<feature type="domain" description="CAP-associated" evidence="2">
    <location>
        <begin position="99"/>
        <end position="234"/>
    </location>
</feature>
<accession>A0A3A1RC70</accession>
<protein>
    <submittedName>
        <fullName evidence="3">Serine protease</fullName>
    </submittedName>
</protein>
<sequence>MIIVVAYNTKPYWEDYIDTSLWNDAAAQLDSFKEKPEVKNTLNDLNERFSALIFGLEDSLKEAKQDGKETQEAADAVEVSKPQLSKPDNQVFSVHNLEIGDTREQAEQILGDPVRSSVNEYGVEWYTYHEDYHNFMMVSFDETNQVSALYTNQDLIASDSGAGLNSSKDEIHQVLGEPISKIRKGLVYYQLQNNGEYEIYQRDDSYITVFYDKHENDTVTALQIIDEDLEQDKKEIYASETGELKEGFEYQLFDLTNATRVNHGLPVLTWDDHVRSTAREHSLDMAENNYFNHTNLAGQSPFDRMQEDDITFTVAGENLAYGQFSSIFAHEGLMNSEGHRKNILKEEYEFLGVGVAFNQESQPYYTENFYRD</sequence>
<dbReference type="PANTHER" id="PTHR31157">
    <property type="entry name" value="SCP DOMAIN-CONTAINING PROTEIN"/>
    <property type="match status" value="1"/>
</dbReference>
<feature type="domain" description="SCP" evidence="1">
    <location>
        <begin position="253"/>
        <end position="366"/>
    </location>
</feature>
<gene>
    <name evidence="3" type="ORF">D3H55_01805</name>
</gene>
<dbReference type="Pfam" id="PF00188">
    <property type="entry name" value="CAP"/>
    <property type="match status" value="1"/>
</dbReference>
<dbReference type="InterPro" id="IPR014044">
    <property type="entry name" value="CAP_dom"/>
</dbReference>
<dbReference type="EMBL" id="QXIR01000002">
    <property type="protein sequence ID" value="RIW38533.1"/>
    <property type="molecule type" value="Genomic_DNA"/>
</dbReference>
<dbReference type="OrthoDB" id="9783944at2"/>
<dbReference type="AlphaFoldDB" id="A0A3A1RC70"/>
<evidence type="ECO:0000313" key="3">
    <source>
        <dbReference type="EMBL" id="RIW38533.1"/>
    </source>
</evidence>
<dbReference type="Proteomes" id="UP000265801">
    <property type="component" value="Unassembled WGS sequence"/>
</dbReference>
<evidence type="ECO:0000313" key="4">
    <source>
        <dbReference type="Proteomes" id="UP000265801"/>
    </source>
</evidence>
<evidence type="ECO:0000259" key="2">
    <source>
        <dbReference type="Pfam" id="PF14504"/>
    </source>
</evidence>
<dbReference type="InterPro" id="IPR029410">
    <property type="entry name" value="CAP_assoc"/>
</dbReference>
<keyword evidence="3" id="KW-0378">Hydrolase</keyword>
<organism evidence="3 4">
    <name type="scientific">Bacillus salacetis</name>
    <dbReference type="NCBI Taxonomy" id="2315464"/>
    <lineage>
        <taxon>Bacteria</taxon>
        <taxon>Bacillati</taxon>
        <taxon>Bacillota</taxon>
        <taxon>Bacilli</taxon>
        <taxon>Bacillales</taxon>
        <taxon>Bacillaceae</taxon>
        <taxon>Bacillus</taxon>
    </lineage>
</organism>
<comment type="caution">
    <text evidence="3">The sequence shown here is derived from an EMBL/GenBank/DDBJ whole genome shotgun (WGS) entry which is preliminary data.</text>
</comment>
<dbReference type="PANTHER" id="PTHR31157:SF1">
    <property type="entry name" value="SCP DOMAIN-CONTAINING PROTEIN"/>
    <property type="match status" value="1"/>
</dbReference>
<dbReference type="GO" id="GO:0008233">
    <property type="term" value="F:peptidase activity"/>
    <property type="evidence" value="ECO:0007669"/>
    <property type="project" value="UniProtKB-KW"/>
</dbReference>
<dbReference type="SUPFAM" id="SSF55797">
    <property type="entry name" value="PR-1-like"/>
    <property type="match status" value="1"/>
</dbReference>
<keyword evidence="4" id="KW-1185">Reference proteome</keyword>
<proteinExistence type="predicted"/>
<dbReference type="CDD" id="cd05379">
    <property type="entry name" value="CAP_bacterial"/>
    <property type="match status" value="1"/>
</dbReference>
<dbReference type="GO" id="GO:0006508">
    <property type="term" value="P:proteolysis"/>
    <property type="evidence" value="ECO:0007669"/>
    <property type="project" value="UniProtKB-KW"/>
</dbReference>
<keyword evidence="3" id="KW-0645">Protease</keyword>
<evidence type="ECO:0000259" key="1">
    <source>
        <dbReference type="Pfam" id="PF00188"/>
    </source>
</evidence>
<dbReference type="InterPro" id="IPR035940">
    <property type="entry name" value="CAP_sf"/>
</dbReference>
<dbReference type="Pfam" id="PF14504">
    <property type="entry name" value="CAP_assoc_N"/>
    <property type="match status" value="1"/>
</dbReference>
<name>A0A3A1RC70_9BACI</name>
<reference evidence="3 4" key="1">
    <citation type="submission" date="2018-09" db="EMBL/GenBank/DDBJ databases">
        <title>Bacillus saliacetes sp. nov., isolated from Thai shrimp paste (Ka-pi).</title>
        <authorList>
            <person name="Daroonpunt R."/>
            <person name="Tanasupawat S."/>
            <person name="Yiamsombut S."/>
        </authorList>
    </citation>
    <scope>NUCLEOTIDE SEQUENCE [LARGE SCALE GENOMIC DNA]</scope>
    <source>
        <strain evidence="3 4">SKP7-4</strain>
    </source>
</reference>
<dbReference type="Gene3D" id="3.40.33.10">
    <property type="entry name" value="CAP"/>
    <property type="match status" value="1"/>
</dbReference>